<feature type="non-terminal residue" evidence="1">
    <location>
        <position position="86"/>
    </location>
</feature>
<dbReference type="AlphaFoldDB" id="A0A3S0ZKL9"/>
<name>A0A3S0ZKL9_ELYCH</name>
<feature type="non-terminal residue" evidence="1">
    <location>
        <position position="1"/>
    </location>
</feature>
<proteinExistence type="predicted"/>
<organism evidence="1 2">
    <name type="scientific">Elysia chlorotica</name>
    <name type="common">Eastern emerald elysia</name>
    <name type="synonym">Sea slug</name>
    <dbReference type="NCBI Taxonomy" id="188477"/>
    <lineage>
        <taxon>Eukaryota</taxon>
        <taxon>Metazoa</taxon>
        <taxon>Spiralia</taxon>
        <taxon>Lophotrochozoa</taxon>
        <taxon>Mollusca</taxon>
        <taxon>Gastropoda</taxon>
        <taxon>Heterobranchia</taxon>
        <taxon>Euthyneura</taxon>
        <taxon>Panpulmonata</taxon>
        <taxon>Sacoglossa</taxon>
        <taxon>Placobranchoidea</taxon>
        <taxon>Plakobranchidae</taxon>
        <taxon>Elysia</taxon>
    </lineage>
</organism>
<sequence length="86" mass="9434">TISLRLPDSITKAHTCRHNVKVWHVLLHGPPQAEHDQEAAIKRGGECERYEHLPLNVPGDTAYGDGADCAHCAETDEDGTNVVQTH</sequence>
<gene>
    <name evidence="1" type="ORF">EGW08_022645</name>
</gene>
<comment type="caution">
    <text evidence="1">The sequence shown here is derived from an EMBL/GenBank/DDBJ whole genome shotgun (WGS) entry which is preliminary data.</text>
</comment>
<evidence type="ECO:0000313" key="2">
    <source>
        <dbReference type="Proteomes" id="UP000271974"/>
    </source>
</evidence>
<accession>A0A3S0ZKL9</accession>
<dbReference type="EMBL" id="RQTK01001626">
    <property type="protein sequence ID" value="RUS69596.1"/>
    <property type="molecule type" value="Genomic_DNA"/>
</dbReference>
<evidence type="ECO:0000313" key="1">
    <source>
        <dbReference type="EMBL" id="RUS69596.1"/>
    </source>
</evidence>
<keyword evidence="2" id="KW-1185">Reference proteome</keyword>
<protein>
    <submittedName>
        <fullName evidence="1">Uncharacterized protein</fullName>
    </submittedName>
</protein>
<dbReference type="Proteomes" id="UP000271974">
    <property type="component" value="Unassembled WGS sequence"/>
</dbReference>
<reference evidence="1 2" key="1">
    <citation type="submission" date="2019-01" db="EMBL/GenBank/DDBJ databases">
        <title>A draft genome assembly of the solar-powered sea slug Elysia chlorotica.</title>
        <authorList>
            <person name="Cai H."/>
            <person name="Li Q."/>
            <person name="Fang X."/>
            <person name="Li J."/>
            <person name="Curtis N.E."/>
            <person name="Altenburger A."/>
            <person name="Shibata T."/>
            <person name="Feng M."/>
            <person name="Maeda T."/>
            <person name="Schwartz J.A."/>
            <person name="Shigenobu S."/>
            <person name="Lundholm N."/>
            <person name="Nishiyama T."/>
            <person name="Yang H."/>
            <person name="Hasebe M."/>
            <person name="Li S."/>
            <person name="Pierce S.K."/>
            <person name="Wang J."/>
        </authorList>
    </citation>
    <scope>NUCLEOTIDE SEQUENCE [LARGE SCALE GENOMIC DNA]</scope>
    <source>
        <strain evidence="1">EC2010</strain>
        <tissue evidence="1">Whole organism of an adult</tissue>
    </source>
</reference>